<sequence length="369" mass="39881">MEIRRFRQMGWLATSVVLFAALAGLEWWTVILAGTSIRLQGVLTGIAITGGILVLLLVLNRYPRQWMSSVYSTLLAVAEMIVGAAVLAGLSGAAVLSLPFAVAAKLFRGDSATDFIVFAVIGLGLFVAARNWRHYAEQKSRAMEAELQAAKAQAAAAQQEKELALSQLMLMRAQVEPHFLWNTLAHVQFLIQKSPDDAGRMVAHLTRYLRTAVPQMRGDTTSLASEFASVEAYLELMKIRMGERLTVSVDLPEALRDMPFAPLLLQTLVENAIKHGIEPKVGPVSVSVQAWVDVGSEILMVEVRDDGVGLRAAPPTRGTGLGLRSVRERLKLLYGSSAALTVAGAPEGGVIARMAVPLQPVQRLEACSC</sequence>
<dbReference type="GO" id="GO:0016020">
    <property type="term" value="C:membrane"/>
    <property type="evidence" value="ECO:0007669"/>
    <property type="project" value="InterPro"/>
</dbReference>
<dbReference type="PANTHER" id="PTHR34220:SF9">
    <property type="entry name" value="SIGNAL TRANSDUCTION HISTIDINE KINASE INTERNAL REGION DOMAIN-CONTAINING PROTEIN"/>
    <property type="match status" value="1"/>
</dbReference>
<evidence type="ECO:0000256" key="2">
    <source>
        <dbReference type="SAM" id="Phobius"/>
    </source>
</evidence>
<dbReference type="AlphaFoldDB" id="A0A848PEK8"/>
<organism evidence="4 5">
    <name type="scientific">Ralstonia insidiosa</name>
    <dbReference type="NCBI Taxonomy" id="190721"/>
    <lineage>
        <taxon>Bacteria</taxon>
        <taxon>Pseudomonadati</taxon>
        <taxon>Pseudomonadota</taxon>
        <taxon>Betaproteobacteria</taxon>
        <taxon>Burkholderiales</taxon>
        <taxon>Burkholderiaceae</taxon>
        <taxon>Ralstonia</taxon>
    </lineage>
</organism>
<dbReference type="Gene3D" id="3.30.565.10">
    <property type="entry name" value="Histidine kinase-like ATPase, C-terminal domain"/>
    <property type="match status" value="1"/>
</dbReference>
<feature type="coiled-coil region" evidence="1">
    <location>
        <begin position="133"/>
        <end position="167"/>
    </location>
</feature>
<dbReference type="Pfam" id="PF06580">
    <property type="entry name" value="His_kinase"/>
    <property type="match status" value="1"/>
</dbReference>
<evidence type="ECO:0000259" key="3">
    <source>
        <dbReference type="PROSITE" id="PS50109"/>
    </source>
</evidence>
<evidence type="ECO:0000313" key="5">
    <source>
        <dbReference type="Proteomes" id="UP000575469"/>
    </source>
</evidence>
<dbReference type="GO" id="GO:0000155">
    <property type="term" value="F:phosphorelay sensor kinase activity"/>
    <property type="evidence" value="ECO:0007669"/>
    <property type="project" value="InterPro"/>
</dbReference>
<feature type="transmembrane region" description="Helical" evidence="2">
    <location>
        <begin position="71"/>
        <end position="95"/>
    </location>
</feature>
<proteinExistence type="predicted"/>
<reference evidence="4 5" key="1">
    <citation type="submission" date="2020-04" db="EMBL/GenBank/DDBJ databases">
        <title>Ralstonia insidiosa genome sequencing and assembly.</title>
        <authorList>
            <person name="Martins R.C.R."/>
            <person name="Perdigao-Neto L.V."/>
            <person name="Levin A.S.S."/>
            <person name="Costa S.F."/>
        </authorList>
    </citation>
    <scope>NUCLEOTIDE SEQUENCE [LARGE SCALE GENOMIC DNA]</scope>
    <source>
        <strain evidence="4 5">5047</strain>
    </source>
</reference>
<keyword evidence="4" id="KW-0808">Transferase</keyword>
<keyword evidence="2" id="KW-0812">Transmembrane</keyword>
<feature type="transmembrane region" description="Helical" evidence="2">
    <location>
        <begin position="39"/>
        <end position="59"/>
    </location>
</feature>
<evidence type="ECO:0000256" key="1">
    <source>
        <dbReference type="SAM" id="Coils"/>
    </source>
</evidence>
<keyword evidence="4" id="KW-0418">Kinase</keyword>
<keyword evidence="2" id="KW-1133">Transmembrane helix</keyword>
<dbReference type="RefSeq" id="WP_212635811.1">
    <property type="nucleotide sequence ID" value="NZ_JABBZM010000042.1"/>
</dbReference>
<dbReference type="InterPro" id="IPR005467">
    <property type="entry name" value="His_kinase_dom"/>
</dbReference>
<name>A0A848PEK8_9RALS</name>
<accession>A0A848PEK8</accession>
<dbReference type="Pfam" id="PF02518">
    <property type="entry name" value="HATPase_c"/>
    <property type="match status" value="1"/>
</dbReference>
<keyword evidence="2" id="KW-0472">Membrane</keyword>
<dbReference type="SUPFAM" id="SSF55874">
    <property type="entry name" value="ATPase domain of HSP90 chaperone/DNA topoisomerase II/histidine kinase"/>
    <property type="match status" value="1"/>
</dbReference>
<feature type="transmembrane region" description="Helical" evidence="2">
    <location>
        <begin position="115"/>
        <end position="132"/>
    </location>
</feature>
<dbReference type="InterPro" id="IPR036890">
    <property type="entry name" value="HATPase_C_sf"/>
</dbReference>
<comment type="caution">
    <text evidence="4">The sequence shown here is derived from an EMBL/GenBank/DDBJ whole genome shotgun (WGS) entry which is preliminary data.</text>
</comment>
<evidence type="ECO:0000313" key="4">
    <source>
        <dbReference type="EMBL" id="NMV41958.1"/>
    </source>
</evidence>
<dbReference type="InterPro" id="IPR003594">
    <property type="entry name" value="HATPase_dom"/>
</dbReference>
<dbReference type="EMBL" id="JABBZM010000042">
    <property type="protein sequence ID" value="NMV41958.1"/>
    <property type="molecule type" value="Genomic_DNA"/>
</dbReference>
<dbReference type="InterPro" id="IPR050640">
    <property type="entry name" value="Bact_2-comp_sensor_kinase"/>
</dbReference>
<dbReference type="PROSITE" id="PS50109">
    <property type="entry name" value="HIS_KIN"/>
    <property type="match status" value="1"/>
</dbReference>
<dbReference type="PANTHER" id="PTHR34220">
    <property type="entry name" value="SENSOR HISTIDINE KINASE YPDA"/>
    <property type="match status" value="1"/>
</dbReference>
<protein>
    <submittedName>
        <fullName evidence="4">Histidine kinase</fullName>
    </submittedName>
</protein>
<keyword evidence="1" id="KW-0175">Coiled coil</keyword>
<dbReference type="Proteomes" id="UP000575469">
    <property type="component" value="Unassembled WGS sequence"/>
</dbReference>
<feature type="transmembrane region" description="Helical" evidence="2">
    <location>
        <begin position="12"/>
        <end position="33"/>
    </location>
</feature>
<feature type="domain" description="Histidine kinase" evidence="3">
    <location>
        <begin position="264"/>
        <end position="360"/>
    </location>
</feature>
<dbReference type="InterPro" id="IPR010559">
    <property type="entry name" value="Sig_transdc_His_kin_internal"/>
</dbReference>
<gene>
    <name evidence="4" type="ORF">HGR00_28995</name>
</gene>
<dbReference type="SMART" id="SM00387">
    <property type="entry name" value="HATPase_c"/>
    <property type="match status" value="1"/>
</dbReference>